<dbReference type="GO" id="GO:0016301">
    <property type="term" value="F:kinase activity"/>
    <property type="evidence" value="ECO:0007669"/>
    <property type="project" value="UniProtKB-KW"/>
</dbReference>
<name>A0ABY6ZCV5_9BACL</name>
<evidence type="ECO:0000313" key="2">
    <source>
        <dbReference type="EMBL" id="WAH40733.1"/>
    </source>
</evidence>
<sequence length="141" mass="15536">MDVARTLRFLGIPVVSYGFLGGEIGRTIRAACLSTGIQDKHTEIGAETRVCNIYIEKEERRFTVVNENGPFVTQEEQEQLVHTLLSDVEDGDFVVLSGSVPEGVPSNFYGDIIQEFSEKIVYTIVDATGTLLKEAIKLSHG</sequence>
<keyword evidence="2" id="KW-0418">Kinase</keyword>
<dbReference type="InterPro" id="IPR011611">
    <property type="entry name" value="PfkB_dom"/>
</dbReference>
<evidence type="ECO:0000259" key="1">
    <source>
        <dbReference type="Pfam" id="PF00294"/>
    </source>
</evidence>
<accession>A0ABY6ZCV5</accession>
<dbReference type="Pfam" id="PF00294">
    <property type="entry name" value="PfkB"/>
    <property type="match status" value="1"/>
</dbReference>
<evidence type="ECO:0000313" key="3">
    <source>
        <dbReference type="Proteomes" id="UP001164761"/>
    </source>
</evidence>
<dbReference type="PANTHER" id="PTHR46566:SF2">
    <property type="entry name" value="ATP-DEPENDENT 6-PHOSPHOFRUCTOKINASE ISOZYME 2"/>
    <property type="match status" value="1"/>
</dbReference>
<organism evidence="2 3">
    <name type="scientific">Alicyclobacillus fastidiosus</name>
    <dbReference type="NCBI Taxonomy" id="392011"/>
    <lineage>
        <taxon>Bacteria</taxon>
        <taxon>Bacillati</taxon>
        <taxon>Bacillota</taxon>
        <taxon>Bacilli</taxon>
        <taxon>Bacillales</taxon>
        <taxon>Alicyclobacillaceae</taxon>
        <taxon>Alicyclobacillus</taxon>
    </lineage>
</organism>
<keyword evidence="2" id="KW-0808">Transferase</keyword>
<feature type="domain" description="Carbohydrate kinase PfkB" evidence="1">
    <location>
        <begin position="3"/>
        <end position="114"/>
    </location>
</feature>
<keyword evidence="3" id="KW-1185">Reference proteome</keyword>
<dbReference type="EMBL" id="CP104067">
    <property type="protein sequence ID" value="WAH40733.1"/>
    <property type="molecule type" value="Genomic_DNA"/>
</dbReference>
<proteinExistence type="predicted"/>
<protein>
    <submittedName>
        <fullName evidence="2">PfkB family carbohydrate kinase</fullName>
    </submittedName>
</protein>
<dbReference type="Proteomes" id="UP001164761">
    <property type="component" value="Chromosome"/>
</dbReference>
<dbReference type="PANTHER" id="PTHR46566">
    <property type="entry name" value="1-PHOSPHOFRUCTOKINASE-RELATED"/>
    <property type="match status" value="1"/>
</dbReference>
<gene>
    <name evidence="2" type="ORF">NZD89_20890</name>
</gene>
<dbReference type="Gene3D" id="3.40.1190.20">
    <property type="match status" value="1"/>
</dbReference>
<dbReference type="RefSeq" id="WP_268004628.1">
    <property type="nucleotide sequence ID" value="NZ_BSUT01000001.1"/>
</dbReference>
<reference evidence="2" key="1">
    <citation type="submission" date="2022-08" db="EMBL/GenBank/DDBJ databases">
        <title>Alicyclobacillus fastidiosus DSM 17978, complete genome.</title>
        <authorList>
            <person name="Wang Q."/>
            <person name="Cai R."/>
            <person name="Wang Z."/>
        </authorList>
    </citation>
    <scope>NUCLEOTIDE SEQUENCE</scope>
    <source>
        <strain evidence="2">DSM 17978</strain>
    </source>
</reference>
<dbReference type="InterPro" id="IPR029056">
    <property type="entry name" value="Ribokinase-like"/>
</dbReference>
<dbReference type="SUPFAM" id="SSF53613">
    <property type="entry name" value="Ribokinase-like"/>
    <property type="match status" value="1"/>
</dbReference>